<feature type="region of interest" description="Disordered" evidence="6">
    <location>
        <begin position="49"/>
        <end position="70"/>
    </location>
</feature>
<dbReference type="Gene3D" id="6.10.250.1920">
    <property type="match status" value="1"/>
</dbReference>
<dbReference type="PRINTS" id="PR01612">
    <property type="entry name" value="CRFFAMILY"/>
</dbReference>
<accession>A0ABM1KAB6</accession>
<evidence type="ECO:0000313" key="10">
    <source>
        <dbReference type="RefSeq" id="XP_015270653.1"/>
    </source>
</evidence>
<evidence type="ECO:0000256" key="2">
    <source>
        <dbReference type="ARBA" id="ARBA00009287"/>
    </source>
</evidence>
<dbReference type="SMART" id="SM00039">
    <property type="entry name" value="CRF"/>
    <property type="match status" value="1"/>
</dbReference>
<dbReference type="Pfam" id="PF00473">
    <property type="entry name" value="CRF"/>
    <property type="match status" value="1"/>
</dbReference>
<evidence type="ECO:0000256" key="7">
    <source>
        <dbReference type="SAM" id="SignalP"/>
    </source>
</evidence>
<dbReference type="PANTHER" id="PTHR15035">
    <property type="entry name" value="CORTICOLIBERIN/UROCORTIN"/>
    <property type="match status" value="1"/>
</dbReference>
<evidence type="ECO:0000256" key="1">
    <source>
        <dbReference type="ARBA" id="ARBA00004613"/>
    </source>
</evidence>
<proteinExistence type="inferred from homology"/>
<name>A0ABM1KAB6_GEKJA</name>
<evidence type="ECO:0000256" key="5">
    <source>
        <dbReference type="SAM" id="Coils"/>
    </source>
</evidence>
<organism evidence="9 10">
    <name type="scientific">Gekko japonicus</name>
    <name type="common">Schlegel's Japanese gecko</name>
    <dbReference type="NCBI Taxonomy" id="146911"/>
    <lineage>
        <taxon>Eukaryota</taxon>
        <taxon>Metazoa</taxon>
        <taxon>Chordata</taxon>
        <taxon>Craniata</taxon>
        <taxon>Vertebrata</taxon>
        <taxon>Euteleostomi</taxon>
        <taxon>Lepidosauria</taxon>
        <taxon>Squamata</taxon>
        <taxon>Bifurcata</taxon>
        <taxon>Gekkota</taxon>
        <taxon>Gekkonidae</taxon>
        <taxon>Gekkoninae</taxon>
        <taxon>Gekko</taxon>
    </lineage>
</organism>
<evidence type="ECO:0000256" key="3">
    <source>
        <dbReference type="ARBA" id="ARBA00022525"/>
    </source>
</evidence>
<dbReference type="GeneID" id="107113796"/>
<dbReference type="PANTHER" id="PTHR15035:SF11">
    <property type="entry name" value="UROCORTIN"/>
    <property type="match status" value="1"/>
</dbReference>
<comment type="subcellular location">
    <subcellularLocation>
        <location evidence="1">Secreted</location>
    </subcellularLocation>
</comment>
<protein>
    <submittedName>
        <fullName evidence="10">Urocortin</fullName>
    </submittedName>
</protein>
<evidence type="ECO:0000313" key="9">
    <source>
        <dbReference type="Proteomes" id="UP000694871"/>
    </source>
</evidence>
<evidence type="ECO:0000259" key="8">
    <source>
        <dbReference type="SMART" id="SM00039"/>
    </source>
</evidence>
<feature type="coiled-coil region" evidence="5">
    <location>
        <begin position="103"/>
        <end position="130"/>
    </location>
</feature>
<keyword evidence="9" id="KW-1185">Reference proteome</keyword>
<dbReference type="Proteomes" id="UP000694871">
    <property type="component" value="Unplaced"/>
</dbReference>
<reference evidence="10" key="1">
    <citation type="submission" date="2025-08" db="UniProtKB">
        <authorList>
            <consortium name="RefSeq"/>
        </authorList>
    </citation>
    <scope>IDENTIFICATION</scope>
</reference>
<evidence type="ECO:0000256" key="4">
    <source>
        <dbReference type="ARBA" id="ARBA00022702"/>
    </source>
</evidence>
<keyword evidence="3" id="KW-0964">Secreted</keyword>
<keyword evidence="7" id="KW-0732">Signal</keyword>
<feature type="domain" description="Corticotropin-releasing factor" evidence="8">
    <location>
        <begin position="91"/>
        <end position="130"/>
    </location>
</feature>
<feature type="signal peptide" evidence="7">
    <location>
        <begin position="1"/>
        <end position="21"/>
    </location>
</feature>
<comment type="similarity">
    <text evidence="2">Belongs to the sauvagine/corticotropin-releasing factor/urotensin I family.</text>
</comment>
<evidence type="ECO:0000256" key="6">
    <source>
        <dbReference type="SAM" id="MobiDB-lite"/>
    </source>
</evidence>
<dbReference type="InterPro" id="IPR003620">
    <property type="entry name" value="Urocortin_CRF"/>
</dbReference>
<gene>
    <name evidence="10" type="primary">UCN</name>
</gene>
<dbReference type="InterPro" id="IPR000187">
    <property type="entry name" value="CRF"/>
</dbReference>
<feature type="chain" id="PRO_5046727362" evidence="7">
    <location>
        <begin position="22"/>
        <end position="132"/>
    </location>
</feature>
<keyword evidence="5" id="KW-0175">Coiled coil</keyword>
<keyword evidence="4" id="KW-0372">Hormone</keyword>
<dbReference type="RefSeq" id="XP_015270653.1">
    <property type="nucleotide sequence ID" value="XM_015415167.1"/>
</dbReference>
<sequence>MRRALLPLLVASLLLLSRASARLTDFEGPGERGLSLRLKLLPLGQARRAGTRGPLLAPSSPAPGPDGAALARRPLTRAAPAGELSERLKRQEWPNSIDLTFHLLRHMLEIARLQSQQEQAEENRLVFEDLGK</sequence>
<feature type="compositionally biased region" description="Low complexity" evidence="6">
    <location>
        <begin position="52"/>
        <end position="70"/>
    </location>
</feature>